<dbReference type="SUPFAM" id="SSF56672">
    <property type="entry name" value="DNA/RNA polymerases"/>
    <property type="match status" value="1"/>
</dbReference>
<evidence type="ECO:0000313" key="7">
    <source>
        <dbReference type="Proteomes" id="UP000721954"/>
    </source>
</evidence>
<dbReference type="GeneID" id="96262143"/>
<dbReference type="PANTHER" id="PTHR35369">
    <property type="entry name" value="BLR3025 PROTEIN-RELATED"/>
    <property type="match status" value="1"/>
</dbReference>
<reference evidence="6 7" key="1">
    <citation type="submission" date="2021-02" db="EMBL/GenBank/DDBJ databases">
        <title>Streptomyces spirodelae sp. nov., isolated from duckweed.</title>
        <authorList>
            <person name="Saimee Y."/>
            <person name="Duangmal K."/>
        </authorList>
    </citation>
    <scope>NUCLEOTIDE SEQUENCE [LARGE SCALE GENOMIC DNA]</scope>
    <source>
        <strain evidence="6 7">DSM 42105</strain>
    </source>
</reference>
<feature type="region of interest" description="Disordered" evidence="4">
    <location>
        <begin position="173"/>
        <end position="194"/>
    </location>
</feature>
<keyword evidence="2" id="KW-0227">DNA damage</keyword>
<dbReference type="Gene3D" id="3.30.1490.100">
    <property type="entry name" value="DNA polymerase, Y-family, little finger domain"/>
    <property type="match status" value="1"/>
</dbReference>
<evidence type="ECO:0000256" key="1">
    <source>
        <dbReference type="ARBA" id="ARBA00010945"/>
    </source>
</evidence>
<comment type="caution">
    <text evidence="6">The sequence shown here is derived from an EMBL/GenBank/DDBJ whole genome shotgun (WGS) entry which is preliminary data.</text>
</comment>
<keyword evidence="7" id="KW-1185">Reference proteome</keyword>
<gene>
    <name evidence="6" type="ORF">JW613_26330</name>
</gene>
<evidence type="ECO:0000313" key="6">
    <source>
        <dbReference type="EMBL" id="MBO8201789.1"/>
    </source>
</evidence>
<dbReference type="InterPro" id="IPR053848">
    <property type="entry name" value="IMS_HHH_1"/>
</dbReference>
<name>A0ABS3Y2G9_9ACTN</name>
<evidence type="ECO:0000259" key="5">
    <source>
        <dbReference type="PROSITE" id="PS50173"/>
    </source>
</evidence>
<dbReference type="Pfam" id="PF21999">
    <property type="entry name" value="IMS_HHH_1"/>
    <property type="match status" value="1"/>
</dbReference>
<dbReference type="PROSITE" id="PS50173">
    <property type="entry name" value="UMUC"/>
    <property type="match status" value="1"/>
</dbReference>
<dbReference type="EMBL" id="JAFFZM010000017">
    <property type="protein sequence ID" value="MBO8201789.1"/>
    <property type="molecule type" value="Genomic_DNA"/>
</dbReference>
<dbReference type="InterPro" id="IPR050356">
    <property type="entry name" value="SulA_CellDiv_inhibitor"/>
</dbReference>
<organism evidence="6 7">
    <name type="scientific">Streptomyces smyrnaeus</name>
    <dbReference type="NCBI Taxonomy" id="1387713"/>
    <lineage>
        <taxon>Bacteria</taxon>
        <taxon>Bacillati</taxon>
        <taxon>Actinomycetota</taxon>
        <taxon>Actinomycetes</taxon>
        <taxon>Kitasatosporales</taxon>
        <taxon>Streptomycetaceae</taxon>
        <taxon>Streptomyces</taxon>
    </lineage>
</organism>
<dbReference type="Gene3D" id="1.10.150.20">
    <property type="entry name" value="5' to 3' exonuclease, C-terminal subdomain"/>
    <property type="match status" value="1"/>
</dbReference>
<dbReference type="Pfam" id="PF00817">
    <property type="entry name" value="IMS"/>
    <property type="match status" value="1"/>
</dbReference>
<evidence type="ECO:0000256" key="4">
    <source>
        <dbReference type="SAM" id="MobiDB-lite"/>
    </source>
</evidence>
<sequence>MNDGPEHHAPGEPHVLYVHFGAPERYDALLALLTDITPLVQALPPDAALADVRGALRYFGRDAAELARLVRLRALALYGADCTVGVAASPLLARMAAQAGEPGQIRVVRPEEAADFLDRRPVAALHGVGPATARTLCAYGLDSVGRLAAAPPATLQRILGAAAGRRLHERARGIDPTPVTPTAPPRSASAEHRFERDELDAARRRGVLLTLADELGFRLRAEAQVTRALTLTVRYADRSATTRTRALAEPTAHTPALAAAAYALHDALALQRARVRGVALRAEELTAAESAARQLSIDGREEKARRAEAAADRARRRFGAYAARPAGSDPPRAA</sequence>
<dbReference type="Pfam" id="PF11799">
    <property type="entry name" value="IMS_C"/>
    <property type="match status" value="1"/>
</dbReference>
<dbReference type="InterPro" id="IPR001126">
    <property type="entry name" value="UmuC"/>
</dbReference>
<proteinExistence type="inferred from homology"/>
<evidence type="ECO:0000256" key="2">
    <source>
        <dbReference type="ARBA" id="ARBA00022763"/>
    </source>
</evidence>
<dbReference type="Gene3D" id="3.30.70.270">
    <property type="match status" value="1"/>
</dbReference>
<dbReference type="InterPro" id="IPR043128">
    <property type="entry name" value="Rev_trsase/Diguanyl_cyclase"/>
</dbReference>
<dbReference type="PANTHER" id="PTHR35369:SF2">
    <property type="entry name" value="BLR3025 PROTEIN"/>
    <property type="match status" value="1"/>
</dbReference>
<accession>A0ABS3Y2G9</accession>
<feature type="domain" description="UmuC" evidence="5">
    <location>
        <begin position="29"/>
        <end position="129"/>
    </location>
</feature>
<protein>
    <recommendedName>
        <fullName evidence="5">UmuC domain-containing protein</fullName>
    </recommendedName>
</protein>
<dbReference type="SUPFAM" id="SSF100879">
    <property type="entry name" value="Lesion bypass DNA polymerase (Y-family), little finger domain"/>
    <property type="match status" value="1"/>
</dbReference>
<dbReference type="Proteomes" id="UP000721954">
    <property type="component" value="Unassembled WGS sequence"/>
</dbReference>
<dbReference type="InterPro" id="IPR043502">
    <property type="entry name" value="DNA/RNA_pol_sf"/>
</dbReference>
<dbReference type="RefSeq" id="WP_209213386.1">
    <property type="nucleotide sequence ID" value="NZ_JAFFZM010000017.1"/>
</dbReference>
<comment type="similarity">
    <text evidence="1">Belongs to the DNA polymerase type-Y family.</text>
</comment>
<dbReference type="InterPro" id="IPR036775">
    <property type="entry name" value="DNA_pol_Y-fam_lit_finger_sf"/>
</dbReference>
<dbReference type="InterPro" id="IPR017961">
    <property type="entry name" value="DNA_pol_Y-fam_little_finger"/>
</dbReference>
<comment type="function">
    <text evidence="3">Poorly processive, error-prone DNA polymerase involved in untargeted mutagenesis. Copies undamaged DNA at stalled replication forks, which arise in vivo from mismatched or misaligned primer ends. These misaligned primers can be extended by PolIV. Exhibits no 3'-5' exonuclease (proofreading) activity. May be involved in translesional synthesis, in conjunction with the beta clamp from PolIII.</text>
</comment>
<evidence type="ECO:0000256" key="3">
    <source>
        <dbReference type="ARBA" id="ARBA00025589"/>
    </source>
</evidence>